<keyword evidence="4" id="KW-0744">Spermatogenesis</keyword>
<dbReference type="GO" id="GO:0030154">
    <property type="term" value="P:cell differentiation"/>
    <property type="evidence" value="ECO:0007669"/>
    <property type="project" value="UniProtKB-ARBA"/>
</dbReference>
<dbReference type="AlphaFoldDB" id="A0A4Y2BED8"/>
<proteinExistence type="predicted"/>
<dbReference type="OrthoDB" id="6435475at2759"/>
<dbReference type="EMBL" id="BGPR01000065">
    <property type="protein sequence ID" value="GBL89484.1"/>
    <property type="molecule type" value="Genomic_DNA"/>
</dbReference>
<feature type="domain" description="HTH OST-type" evidence="7">
    <location>
        <begin position="5"/>
        <end position="78"/>
    </location>
</feature>
<evidence type="ECO:0000256" key="4">
    <source>
        <dbReference type="ARBA" id="ARBA00022871"/>
    </source>
</evidence>
<accession>A0A4Y2BED8</accession>
<feature type="domain" description="HTH OST-type" evidence="7">
    <location>
        <begin position="239"/>
        <end position="314"/>
    </location>
</feature>
<keyword evidence="4" id="KW-0221">Differentiation</keyword>
<reference evidence="8 9" key="1">
    <citation type="journal article" date="2019" name="Sci. Rep.">
        <title>Orb-weaving spider Araneus ventricosus genome elucidates the spidroin gene catalogue.</title>
        <authorList>
            <person name="Kono N."/>
            <person name="Nakamura H."/>
            <person name="Ohtoshi R."/>
            <person name="Moran D.A.P."/>
            <person name="Shinohara A."/>
            <person name="Yoshida Y."/>
            <person name="Fujiwara M."/>
            <person name="Mori M."/>
            <person name="Tomita M."/>
            <person name="Arakawa K."/>
        </authorList>
    </citation>
    <scope>NUCLEOTIDE SEQUENCE [LARGE SCALE GENOMIC DNA]</scope>
</reference>
<dbReference type="InterPro" id="IPR035437">
    <property type="entry name" value="SNase_OB-fold_sf"/>
</dbReference>
<evidence type="ECO:0000256" key="1">
    <source>
        <dbReference type="ARBA" id="ARBA00004496"/>
    </source>
</evidence>
<dbReference type="SUPFAM" id="SSF63748">
    <property type="entry name" value="Tudor/PWWP/MBT"/>
    <property type="match status" value="1"/>
</dbReference>
<evidence type="ECO:0000313" key="8">
    <source>
        <dbReference type="EMBL" id="GBL89484.1"/>
    </source>
</evidence>
<keyword evidence="9" id="KW-1185">Reference proteome</keyword>
<dbReference type="Proteomes" id="UP000499080">
    <property type="component" value="Unassembled WGS sequence"/>
</dbReference>
<dbReference type="PROSITE" id="PS50304">
    <property type="entry name" value="TUDOR"/>
    <property type="match status" value="1"/>
</dbReference>
<keyword evidence="2" id="KW-0963">Cytoplasm</keyword>
<evidence type="ECO:0000259" key="6">
    <source>
        <dbReference type="PROSITE" id="PS50304"/>
    </source>
</evidence>
<protein>
    <submittedName>
        <fullName evidence="8">Tudor domain-containing protein 5</fullName>
    </submittedName>
</protein>
<evidence type="ECO:0000256" key="2">
    <source>
        <dbReference type="ARBA" id="ARBA00022490"/>
    </source>
</evidence>
<evidence type="ECO:0000259" key="7">
    <source>
        <dbReference type="PROSITE" id="PS51644"/>
    </source>
</evidence>
<organism evidence="8 9">
    <name type="scientific">Araneus ventricosus</name>
    <name type="common">Orbweaver spider</name>
    <name type="synonym">Epeira ventricosa</name>
    <dbReference type="NCBI Taxonomy" id="182803"/>
    <lineage>
        <taxon>Eukaryota</taxon>
        <taxon>Metazoa</taxon>
        <taxon>Ecdysozoa</taxon>
        <taxon>Arthropoda</taxon>
        <taxon>Chelicerata</taxon>
        <taxon>Arachnida</taxon>
        <taxon>Araneae</taxon>
        <taxon>Araneomorphae</taxon>
        <taxon>Entelegynae</taxon>
        <taxon>Araneoidea</taxon>
        <taxon>Araneidae</taxon>
        <taxon>Araneus</taxon>
    </lineage>
</organism>
<evidence type="ECO:0000256" key="3">
    <source>
        <dbReference type="ARBA" id="ARBA00022737"/>
    </source>
</evidence>
<feature type="compositionally biased region" description="Low complexity" evidence="5">
    <location>
        <begin position="108"/>
        <end position="120"/>
    </location>
</feature>
<dbReference type="InterPro" id="IPR041966">
    <property type="entry name" value="LOTUS-like"/>
</dbReference>
<dbReference type="Gene3D" id="2.40.50.90">
    <property type="match status" value="1"/>
</dbReference>
<dbReference type="GO" id="GO:0007283">
    <property type="term" value="P:spermatogenesis"/>
    <property type="evidence" value="ECO:0007669"/>
    <property type="project" value="UniProtKB-KW"/>
</dbReference>
<dbReference type="Pfam" id="PF12872">
    <property type="entry name" value="OST-HTH"/>
    <property type="match status" value="2"/>
</dbReference>
<comment type="caution">
    <text evidence="8">The sequence shown here is derived from an EMBL/GenBank/DDBJ whole genome shotgun (WGS) entry which is preliminary data.</text>
</comment>
<dbReference type="InterPro" id="IPR050621">
    <property type="entry name" value="Tudor_domain_containing"/>
</dbReference>
<comment type="subcellular location">
    <subcellularLocation>
        <location evidence="1">Cytoplasm</location>
    </subcellularLocation>
</comment>
<sequence length="851" mass="97465">MGVERLEDVKKEVRSVLISSKEGMTLQEFLKAYRSLLGIRFPSRQLGFTTDNELIESMPDVVHMKTDRNGSFVLTAIADETTEHIQKLVRKQRSNKKKPNNNQKYIMNNSGQSCVSSSNSTQRNRPFVPAKLRGEILQILKKHPDGIGYTTFILDYSKTFSKSINLEWLSSNPSERFRKLVLAVPELEVKTVGNTEKLFISKHTLSDIPEDLDVVKKASPLQSNLLLSICDRSQERAAISKSSKENFEKVLKHFPEGIMAVHFPVLYQKLTGQQFDLHEFGYNSLLEMADALSEIFVRIPTPKSSNDWILFHVDYAPDVDFQSSLVYKSGSEVRLKNRISCTLREHVPSDIALPALQYISPEIPEEAKTLYVPVYVSSIISPSRFWFQLQTREAKLGLYSLEKEMDCFYNNLPNLGYKMADADIVVGATCAAFYAVDHHWYRGVIAALPSLDSVVVEFVDYGNSEQVPRSALYYLKYTFIHLPAQAYKAQLAAIKPANEKDKWTKETNKRFIDLCHRVCLMVQIKAVRNSTLSVLLCDTSGDDDVHINDTLVKEGYADFHRNKDIYNTPPLLYLNTSESSSSASTPLPSPLLNVAQISRHTENGTRDYCRKRLFTDESAVKQQKTKHVKRITSSDDYIMHILLVENKAYVSVGELSYLFWNDNCPDLLLIRLKYKNVTIPTITISRDHFPDLFEQCERFSVKDFDETKDSVTLFPLQYAPKIINMLGHPSENVRNILIREIDHFNPNNAEWKEPFEEPEPYKEFITSGNKFDRLCLHDLKARQEALRYKKKTLSDALQEKWSDNLIDQMRILDAIENYITNRIKEVEAICIEFNPPSGAIFTLVSTQVQCT</sequence>
<dbReference type="InterPro" id="IPR025605">
    <property type="entry name" value="OST-HTH/LOTUS_dom"/>
</dbReference>
<dbReference type="Gene3D" id="3.30.420.610">
    <property type="entry name" value="LOTUS domain-like"/>
    <property type="match status" value="2"/>
</dbReference>
<dbReference type="SMART" id="SM00333">
    <property type="entry name" value="TUDOR"/>
    <property type="match status" value="1"/>
</dbReference>
<evidence type="ECO:0000256" key="5">
    <source>
        <dbReference type="SAM" id="MobiDB-lite"/>
    </source>
</evidence>
<gene>
    <name evidence="8" type="primary">tdrd5_1</name>
    <name evidence="8" type="ORF">AVEN_87827_2</name>
</gene>
<dbReference type="PANTHER" id="PTHR22948">
    <property type="entry name" value="TUDOR DOMAIN CONTAINING PROTEIN"/>
    <property type="match status" value="1"/>
</dbReference>
<name>A0A4Y2BED8_ARAVE</name>
<dbReference type="PANTHER" id="PTHR22948:SF76">
    <property type="entry name" value="FI20010P1-RELATED"/>
    <property type="match status" value="1"/>
</dbReference>
<feature type="compositionally biased region" description="Basic residues" evidence="5">
    <location>
        <begin position="89"/>
        <end position="99"/>
    </location>
</feature>
<feature type="region of interest" description="Disordered" evidence="5">
    <location>
        <begin position="89"/>
        <end position="125"/>
    </location>
</feature>
<keyword evidence="3" id="KW-0677">Repeat</keyword>
<dbReference type="InterPro" id="IPR002999">
    <property type="entry name" value="Tudor"/>
</dbReference>
<dbReference type="Gene3D" id="2.30.30.140">
    <property type="match status" value="1"/>
</dbReference>
<dbReference type="GO" id="GO:0005737">
    <property type="term" value="C:cytoplasm"/>
    <property type="evidence" value="ECO:0007669"/>
    <property type="project" value="UniProtKB-SubCell"/>
</dbReference>
<dbReference type="CDD" id="cd09972">
    <property type="entry name" value="LOTUS_TDRD_OSKAR"/>
    <property type="match status" value="1"/>
</dbReference>
<feature type="domain" description="Tudor" evidence="6">
    <location>
        <begin position="423"/>
        <end position="482"/>
    </location>
</feature>
<dbReference type="PROSITE" id="PS51644">
    <property type="entry name" value="HTH_OST"/>
    <property type="match status" value="2"/>
</dbReference>
<dbReference type="Pfam" id="PF00567">
    <property type="entry name" value="TUDOR"/>
    <property type="match status" value="1"/>
</dbReference>
<evidence type="ECO:0000313" key="9">
    <source>
        <dbReference type="Proteomes" id="UP000499080"/>
    </source>
</evidence>